<keyword evidence="2" id="KW-0812">Transmembrane</keyword>
<proteinExistence type="predicted"/>
<evidence type="ECO:0000256" key="1">
    <source>
        <dbReference type="SAM" id="MobiDB-lite"/>
    </source>
</evidence>
<dbReference type="OrthoDB" id="5061092at2"/>
<name>A0A5J5IST2_9MICO</name>
<accession>A0A5J5IST2</accession>
<comment type="caution">
    <text evidence="3">The sequence shown here is derived from an EMBL/GenBank/DDBJ whole genome shotgun (WGS) entry which is preliminary data.</text>
</comment>
<keyword evidence="2" id="KW-0472">Membrane</keyword>
<evidence type="ECO:0000313" key="3">
    <source>
        <dbReference type="EMBL" id="KAA9089063.1"/>
    </source>
</evidence>
<gene>
    <name evidence="3" type="ORF">F6B42_00710</name>
</gene>
<feature type="transmembrane region" description="Helical" evidence="2">
    <location>
        <begin position="100"/>
        <end position="121"/>
    </location>
</feature>
<sequence length="267" mass="28149">MDDGVTAELRALRARAYGPDADIAADPVATSRLAELEAADRAAAAAALRPREPEPEPEPEPEVVDEVAALFPEPVGSTPDAREDAPADERTATPRPPKRLLLTWAGSLALVAVLAVAVTSFTTARSAATATTLPDDAQITHVTTLLPTGADVPDGLQDFSDGPARSFETFFGVETIEVSVPWLPGDSTCILLMSTEQRDENSSNSWSGYGQGCSAGAFPASLSFVVADEHPEQLRERYPVGTALQFVARETGVDVFLSEAPTTEATD</sequence>
<keyword evidence="4" id="KW-1185">Reference proteome</keyword>
<feature type="compositionally biased region" description="Acidic residues" evidence="1">
    <location>
        <begin position="55"/>
        <end position="65"/>
    </location>
</feature>
<feature type="region of interest" description="Disordered" evidence="1">
    <location>
        <begin position="44"/>
        <end position="95"/>
    </location>
</feature>
<organism evidence="3 4">
    <name type="scientific">Microbacterium radiodurans</name>
    <dbReference type="NCBI Taxonomy" id="661398"/>
    <lineage>
        <taxon>Bacteria</taxon>
        <taxon>Bacillati</taxon>
        <taxon>Actinomycetota</taxon>
        <taxon>Actinomycetes</taxon>
        <taxon>Micrococcales</taxon>
        <taxon>Microbacteriaceae</taxon>
        <taxon>Microbacterium</taxon>
    </lineage>
</organism>
<keyword evidence="2" id="KW-1133">Transmembrane helix</keyword>
<reference evidence="4" key="1">
    <citation type="submission" date="2019-09" db="EMBL/GenBank/DDBJ databases">
        <title>Mumia zhuanghuii sp. nov. isolated from the intestinal contents of plateau pika (Ochotona curzoniae) in the Qinghai-Tibet plateau of China.</title>
        <authorList>
            <person name="Tian Z."/>
        </authorList>
    </citation>
    <scope>NUCLEOTIDE SEQUENCE [LARGE SCALE GENOMIC DNA]</scope>
    <source>
        <strain evidence="4">DSM 25564</strain>
    </source>
</reference>
<feature type="compositionally biased region" description="Basic and acidic residues" evidence="1">
    <location>
        <begin position="80"/>
        <end position="92"/>
    </location>
</feature>
<dbReference type="RefSeq" id="WP_150417683.1">
    <property type="nucleotide sequence ID" value="NZ_VYRZ01000001.1"/>
</dbReference>
<evidence type="ECO:0000256" key="2">
    <source>
        <dbReference type="SAM" id="Phobius"/>
    </source>
</evidence>
<evidence type="ECO:0000313" key="4">
    <source>
        <dbReference type="Proteomes" id="UP000327039"/>
    </source>
</evidence>
<dbReference type="EMBL" id="VYRZ01000001">
    <property type="protein sequence ID" value="KAA9089063.1"/>
    <property type="molecule type" value="Genomic_DNA"/>
</dbReference>
<protein>
    <submittedName>
        <fullName evidence="3">Uncharacterized protein</fullName>
    </submittedName>
</protein>
<dbReference type="AlphaFoldDB" id="A0A5J5IST2"/>
<dbReference type="Proteomes" id="UP000327039">
    <property type="component" value="Unassembled WGS sequence"/>
</dbReference>